<evidence type="ECO:0000256" key="15">
    <source>
        <dbReference type="ARBA" id="ARBA00044770"/>
    </source>
</evidence>
<feature type="transmembrane region" description="Helical" evidence="18">
    <location>
        <begin position="236"/>
        <end position="253"/>
    </location>
</feature>
<feature type="transmembrane region" description="Helical" evidence="18">
    <location>
        <begin position="98"/>
        <end position="118"/>
    </location>
</feature>
<evidence type="ECO:0000256" key="14">
    <source>
        <dbReference type="ARBA" id="ARBA00032370"/>
    </source>
</evidence>
<keyword evidence="3" id="KW-1003">Cell membrane</keyword>
<dbReference type="GO" id="GO:0008955">
    <property type="term" value="F:peptidoglycan glycosyltransferase activity"/>
    <property type="evidence" value="ECO:0007669"/>
    <property type="project" value="UniProtKB-EC"/>
</dbReference>
<gene>
    <name evidence="19" type="ORF">UFOPK1618_00135</name>
</gene>
<keyword evidence="10 18" id="KW-1133">Transmembrane helix</keyword>
<comment type="subcellular location">
    <subcellularLocation>
        <location evidence="1">Cell membrane</location>
        <topology evidence="1">Multi-pass membrane protein</topology>
    </subcellularLocation>
</comment>
<evidence type="ECO:0000256" key="10">
    <source>
        <dbReference type="ARBA" id="ARBA00022989"/>
    </source>
</evidence>
<feature type="transmembrane region" description="Helical" evidence="18">
    <location>
        <begin position="56"/>
        <end position="78"/>
    </location>
</feature>
<dbReference type="InterPro" id="IPR013437">
    <property type="entry name" value="FtsW"/>
</dbReference>
<evidence type="ECO:0000256" key="8">
    <source>
        <dbReference type="ARBA" id="ARBA00022960"/>
    </source>
</evidence>
<evidence type="ECO:0000256" key="2">
    <source>
        <dbReference type="ARBA" id="ARBA00004752"/>
    </source>
</evidence>
<dbReference type="GO" id="GO:0005886">
    <property type="term" value="C:plasma membrane"/>
    <property type="evidence" value="ECO:0007669"/>
    <property type="project" value="UniProtKB-SubCell"/>
</dbReference>
<evidence type="ECO:0000256" key="4">
    <source>
        <dbReference type="ARBA" id="ARBA00022618"/>
    </source>
</evidence>
<keyword evidence="13" id="KW-0961">Cell wall biogenesis/degradation</keyword>
<dbReference type="EC" id="2.4.99.28" evidence="15"/>
<dbReference type="NCBIfam" id="TIGR02614">
    <property type="entry name" value="ftsW"/>
    <property type="match status" value="1"/>
</dbReference>
<name>A0A6J6CSZ8_9ZZZZ</name>
<keyword evidence="9" id="KW-0573">Peptidoglycan synthesis</keyword>
<feature type="region of interest" description="Disordered" evidence="17">
    <location>
        <begin position="1"/>
        <end position="27"/>
    </location>
</feature>
<evidence type="ECO:0000256" key="16">
    <source>
        <dbReference type="ARBA" id="ARBA00049902"/>
    </source>
</evidence>
<dbReference type="GO" id="GO:0051301">
    <property type="term" value="P:cell division"/>
    <property type="evidence" value="ECO:0007669"/>
    <property type="project" value="UniProtKB-KW"/>
</dbReference>
<comment type="catalytic activity">
    <reaction evidence="16">
        <text>[GlcNAc-(1-&gt;4)-Mur2Ac(oyl-L-Ala-gamma-D-Glu-L-Lys-D-Ala-D-Ala)](n)-di-trans,octa-cis-undecaprenyl diphosphate + beta-D-GlcNAc-(1-&gt;4)-Mur2Ac(oyl-L-Ala-gamma-D-Glu-L-Lys-D-Ala-D-Ala)-di-trans,octa-cis-undecaprenyl diphosphate = [GlcNAc-(1-&gt;4)-Mur2Ac(oyl-L-Ala-gamma-D-Glu-L-Lys-D-Ala-D-Ala)](n+1)-di-trans,octa-cis-undecaprenyl diphosphate + di-trans,octa-cis-undecaprenyl diphosphate + H(+)</text>
        <dbReference type="Rhea" id="RHEA:23708"/>
        <dbReference type="Rhea" id="RHEA-COMP:9602"/>
        <dbReference type="Rhea" id="RHEA-COMP:9603"/>
        <dbReference type="ChEBI" id="CHEBI:15378"/>
        <dbReference type="ChEBI" id="CHEBI:58405"/>
        <dbReference type="ChEBI" id="CHEBI:60033"/>
        <dbReference type="ChEBI" id="CHEBI:78435"/>
        <dbReference type="EC" id="2.4.99.28"/>
    </reaction>
</comment>
<keyword evidence="5" id="KW-0328">Glycosyltransferase</keyword>
<evidence type="ECO:0000256" key="13">
    <source>
        <dbReference type="ARBA" id="ARBA00023316"/>
    </source>
</evidence>
<evidence type="ECO:0000256" key="11">
    <source>
        <dbReference type="ARBA" id="ARBA00023136"/>
    </source>
</evidence>
<dbReference type="AlphaFoldDB" id="A0A6J6CSZ8"/>
<dbReference type="GO" id="GO:0009252">
    <property type="term" value="P:peptidoglycan biosynthetic process"/>
    <property type="evidence" value="ECO:0007669"/>
    <property type="project" value="UniProtKB-KW"/>
</dbReference>
<evidence type="ECO:0000256" key="12">
    <source>
        <dbReference type="ARBA" id="ARBA00023306"/>
    </source>
</evidence>
<accession>A0A6J6CSZ8</accession>
<dbReference type="InterPro" id="IPR018365">
    <property type="entry name" value="Cell_cycle_FtsW-rel_CS"/>
</dbReference>
<keyword evidence="6" id="KW-0808">Transferase</keyword>
<proteinExistence type="predicted"/>
<evidence type="ECO:0000256" key="1">
    <source>
        <dbReference type="ARBA" id="ARBA00004651"/>
    </source>
</evidence>
<feature type="compositionally biased region" description="Basic residues" evidence="17">
    <location>
        <begin position="12"/>
        <end position="26"/>
    </location>
</feature>
<keyword evidence="8" id="KW-0133">Cell shape</keyword>
<dbReference type="GO" id="GO:0008360">
    <property type="term" value="P:regulation of cell shape"/>
    <property type="evidence" value="ECO:0007669"/>
    <property type="project" value="UniProtKB-KW"/>
</dbReference>
<dbReference type="Pfam" id="PF01098">
    <property type="entry name" value="FTSW_RODA_SPOVE"/>
    <property type="match status" value="1"/>
</dbReference>
<keyword evidence="7 18" id="KW-0812">Transmembrane</keyword>
<protein>
    <recommendedName>
        <fullName evidence="15">peptidoglycan glycosyltransferase</fullName>
        <ecNumber evidence="15">2.4.99.28</ecNumber>
    </recommendedName>
    <alternativeName>
        <fullName evidence="14">Peptidoglycan polymerase</fullName>
    </alternativeName>
</protein>
<feature type="transmembrane region" description="Helical" evidence="18">
    <location>
        <begin position="310"/>
        <end position="339"/>
    </location>
</feature>
<evidence type="ECO:0000256" key="17">
    <source>
        <dbReference type="SAM" id="MobiDB-lite"/>
    </source>
</evidence>
<dbReference type="GO" id="GO:0015648">
    <property type="term" value="F:lipid-linked peptidoglycan transporter activity"/>
    <property type="evidence" value="ECO:0007669"/>
    <property type="project" value="TreeGrafter"/>
</dbReference>
<evidence type="ECO:0000256" key="7">
    <source>
        <dbReference type="ARBA" id="ARBA00022692"/>
    </source>
</evidence>
<feature type="transmembrane region" description="Helical" evidence="18">
    <location>
        <begin position="385"/>
        <end position="406"/>
    </location>
</feature>
<feature type="transmembrane region" description="Helical" evidence="18">
    <location>
        <begin position="188"/>
        <end position="206"/>
    </location>
</feature>
<evidence type="ECO:0000256" key="6">
    <source>
        <dbReference type="ARBA" id="ARBA00022679"/>
    </source>
</evidence>
<evidence type="ECO:0000313" key="19">
    <source>
        <dbReference type="EMBL" id="CAB4554660.1"/>
    </source>
</evidence>
<dbReference type="PROSITE" id="PS00428">
    <property type="entry name" value="FTSW_RODA_SPOVE"/>
    <property type="match status" value="1"/>
</dbReference>
<evidence type="ECO:0000256" key="3">
    <source>
        <dbReference type="ARBA" id="ARBA00022475"/>
    </source>
</evidence>
<keyword evidence="12" id="KW-0131">Cell cycle</keyword>
<keyword evidence="4" id="KW-0132">Cell division</keyword>
<evidence type="ECO:0000256" key="5">
    <source>
        <dbReference type="ARBA" id="ARBA00022676"/>
    </source>
</evidence>
<evidence type="ECO:0000256" key="18">
    <source>
        <dbReference type="SAM" id="Phobius"/>
    </source>
</evidence>
<comment type="pathway">
    <text evidence="2">Cell wall biogenesis; peptidoglycan biosynthesis.</text>
</comment>
<feature type="transmembrane region" description="Helical" evidence="18">
    <location>
        <begin position="351"/>
        <end position="373"/>
    </location>
</feature>
<feature type="transmembrane region" description="Helical" evidence="18">
    <location>
        <begin position="212"/>
        <end position="229"/>
    </location>
</feature>
<sequence>MTRLSPAERARQSKSKPGRQVKKTRATKIDARNVSRQGAERLQVLFDRVFKAQSIYFYRLLGVTLFLVIFGVVMVLSASSIDSLVTNDNSLSVFLKQLMFAIAGLLALSLVSLLPISFIKSKAKIVFAGALLLQLAVLFIGKEINGNRNWLDFGLFSIQPSEFLKIAVILHVSVFLAQQQDYLDDQRVWYRALGMMGLAMGLVLLGRDLGTVIIMVISFVGLLALAGMPTKLLQQIGVLLAIGIPIALMSSSSRRGRINAWLNPSAPDPLNYNWQSEHGMWAISAGRIFGSGLGESKMKWSWIPEVENDFIFAIIAEELGLIGALVVIALFVFLAFSLLKILQRTADPFSRFVVSAILLWLTFQALVNIAVVLRLLPVLGVPLPLISAGGSSLIAALTAIGVVLAIERENHLNPQTIRRGSVRRTR</sequence>
<reference evidence="19" key="1">
    <citation type="submission" date="2020-05" db="EMBL/GenBank/DDBJ databases">
        <authorList>
            <person name="Chiriac C."/>
            <person name="Salcher M."/>
            <person name="Ghai R."/>
            <person name="Kavagutti S V."/>
        </authorList>
    </citation>
    <scope>NUCLEOTIDE SEQUENCE</scope>
</reference>
<organism evidence="19">
    <name type="scientific">freshwater metagenome</name>
    <dbReference type="NCBI Taxonomy" id="449393"/>
    <lineage>
        <taxon>unclassified sequences</taxon>
        <taxon>metagenomes</taxon>
        <taxon>ecological metagenomes</taxon>
    </lineage>
</organism>
<dbReference type="InterPro" id="IPR001182">
    <property type="entry name" value="FtsW/RodA"/>
</dbReference>
<dbReference type="EMBL" id="CAEZTF010000012">
    <property type="protein sequence ID" value="CAB4554660.1"/>
    <property type="molecule type" value="Genomic_DNA"/>
</dbReference>
<dbReference type="PANTHER" id="PTHR30474">
    <property type="entry name" value="CELL CYCLE PROTEIN"/>
    <property type="match status" value="1"/>
</dbReference>
<keyword evidence="11 18" id="KW-0472">Membrane</keyword>
<dbReference type="PANTHER" id="PTHR30474:SF2">
    <property type="entry name" value="PEPTIDOGLYCAN GLYCOSYLTRANSFERASE FTSW-RELATED"/>
    <property type="match status" value="1"/>
</dbReference>
<evidence type="ECO:0000256" key="9">
    <source>
        <dbReference type="ARBA" id="ARBA00022984"/>
    </source>
</evidence>
<feature type="transmembrane region" description="Helical" evidence="18">
    <location>
        <begin position="125"/>
        <end position="141"/>
    </location>
</feature>
<feature type="compositionally biased region" description="Basic and acidic residues" evidence="17">
    <location>
        <begin position="1"/>
        <end position="11"/>
    </location>
</feature>
<feature type="transmembrane region" description="Helical" evidence="18">
    <location>
        <begin position="153"/>
        <end position="176"/>
    </location>
</feature>
<dbReference type="GO" id="GO:0071555">
    <property type="term" value="P:cell wall organization"/>
    <property type="evidence" value="ECO:0007669"/>
    <property type="project" value="UniProtKB-KW"/>
</dbReference>
<dbReference type="GO" id="GO:0032153">
    <property type="term" value="C:cell division site"/>
    <property type="evidence" value="ECO:0007669"/>
    <property type="project" value="TreeGrafter"/>
</dbReference>